<evidence type="ECO:0000256" key="3">
    <source>
        <dbReference type="ARBA" id="ARBA00023128"/>
    </source>
</evidence>
<dbReference type="EMBL" id="CAMPGE010005708">
    <property type="protein sequence ID" value="CAI2364553.1"/>
    <property type="molecule type" value="Genomic_DNA"/>
</dbReference>
<evidence type="ECO:0008006" key="6">
    <source>
        <dbReference type="Google" id="ProtNLM"/>
    </source>
</evidence>
<protein>
    <recommendedName>
        <fullName evidence="6">Transferase CAF17, mitochondrial</fullName>
    </recommendedName>
</protein>
<dbReference type="AlphaFoldDB" id="A0AAD1UG29"/>
<evidence type="ECO:0000256" key="2">
    <source>
        <dbReference type="ARBA" id="ARBA00022946"/>
    </source>
</evidence>
<dbReference type="NCBIfam" id="TIGR03317">
    <property type="entry name" value="ygfZ_signature"/>
    <property type="match status" value="1"/>
</dbReference>
<dbReference type="InterPro" id="IPR045179">
    <property type="entry name" value="YgfZ/GcvT"/>
</dbReference>
<keyword evidence="2" id="KW-0809">Transit peptide</keyword>
<gene>
    <name evidence="4" type="ORF">ECRASSUSDP1_LOCUS5898</name>
</gene>
<proteinExistence type="predicted"/>
<keyword evidence="5" id="KW-1185">Reference proteome</keyword>
<dbReference type="GO" id="GO:0016226">
    <property type="term" value="P:iron-sulfur cluster assembly"/>
    <property type="evidence" value="ECO:0007669"/>
    <property type="project" value="TreeGrafter"/>
</dbReference>
<sequence length="446" mass="51808">MISRLPSLRPLSLRSLTGSLLRPFCTKKDNEVYDLEGFTEEELKGKKQVDWKDESTIKDAAEEFKMSTFTTLLKDRKIISVSGQDATEFLQNSVTADIHRFQRDTDLRCIYTLILNPKGRIFTDMFIVKPFIPGNYGNSSEYWIDVHKSQSNSKLMKYFRMYSLRKDVTFKEIDPDILSVVALNTRQTLGFNEGKVVHELQDEIPRVELPQYPGGLFTETLFIQDPRQPSLGMRMYSPTKFLEQYSAIDLDQHKLYTHMRYINGIAEGTEELENQLPLNYHMHLLNSIDFNKGCYLGHELTQRTFQTGVLRKVVLPFIIPDDATLSLKKDHFDPISNINLNFELEDNKLRGEVIRNTVGRKVGKIVGHKNNIGIGLFSLSKLEDDLHTAQPKDSEEIDLMIWYPEWIKNFIPKSNNSEKSRGVQLSINPKEQYKRYFEFKEEIQNI</sequence>
<dbReference type="Proteomes" id="UP001295684">
    <property type="component" value="Unassembled WGS sequence"/>
</dbReference>
<reference evidence="4" key="1">
    <citation type="submission" date="2023-07" db="EMBL/GenBank/DDBJ databases">
        <authorList>
            <consortium name="AG Swart"/>
            <person name="Singh M."/>
            <person name="Singh A."/>
            <person name="Seah K."/>
            <person name="Emmerich C."/>
        </authorList>
    </citation>
    <scope>NUCLEOTIDE SEQUENCE</scope>
    <source>
        <strain evidence="4">DP1</strain>
    </source>
</reference>
<evidence type="ECO:0000313" key="4">
    <source>
        <dbReference type="EMBL" id="CAI2364553.1"/>
    </source>
</evidence>
<comment type="caution">
    <text evidence="4">The sequence shown here is derived from an EMBL/GenBank/DDBJ whole genome shotgun (WGS) entry which is preliminary data.</text>
</comment>
<accession>A0AAD1UG29</accession>
<dbReference type="InterPro" id="IPR027266">
    <property type="entry name" value="TrmE/GcvT-like"/>
</dbReference>
<dbReference type="InterPro" id="IPR017703">
    <property type="entry name" value="YgfZ/GCV_T_CS"/>
</dbReference>
<dbReference type="SUPFAM" id="SSF103025">
    <property type="entry name" value="Folate-binding domain"/>
    <property type="match status" value="1"/>
</dbReference>
<dbReference type="PANTHER" id="PTHR22602">
    <property type="entry name" value="TRANSFERASE CAF17, MITOCHONDRIAL-RELATED"/>
    <property type="match status" value="1"/>
</dbReference>
<dbReference type="PANTHER" id="PTHR22602:SF0">
    <property type="entry name" value="TRANSFERASE CAF17, MITOCHONDRIAL-RELATED"/>
    <property type="match status" value="1"/>
</dbReference>
<organism evidence="4 5">
    <name type="scientific">Euplotes crassus</name>
    <dbReference type="NCBI Taxonomy" id="5936"/>
    <lineage>
        <taxon>Eukaryota</taxon>
        <taxon>Sar</taxon>
        <taxon>Alveolata</taxon>
        <taxon>Ciliophora</taxon>
        <taxon>Intramacronucleata</taxon>
        <taxon>Spirotrichea</taxon>
        <taxon>Hypotrichia</taxon>
        <taxon>Euplotida</taxon>
        <taxon>Euplotidae</taxon>
        <taxon>Moneuplotes</taxon>
    </lineage>
</organism>
<dbReference type="Gene3D" id="3.30.1360.120">
    <property type="entry name" value="Probable tRNA modification gtpase trme, domain 1"/>
    <property type="match status" value="1"/>
</dbReference>
<dbReference type="GO" id="GO:0005759">
    <property type="term" value="C:mitochondrial matrix"/>
    <property type="evidence" value="ECO:0007669"/>
    <property type="project" value="TreeGrafter"/>
</dbReference>
<comment type="subcellular location">
    <subcellularLocation>
        <location evidence="1">Mitochondrion</location>
    </subcellularLocation>
</comment>
<keyword evidence="3" id="KW-0496">Mitochondrion</keyword>
<name>A0AAD1UG29_EUPCR</name>
<evidence type="ECO:0000313" key="5">
    <source>
        <dbReference type="Proteomes" id="UP001295684"/>
    </source>
</evidence>
<evidence type="ECO:0000256" key="1">
    <source>
        <dbReference type="ARBA" id="ARBA00004173"/>
    </source>
</evidence>